<reference evidence="1" key="1">
    <citation type="journal article" date="2023" name="Mol. Phylogenet. Evol.">
        <title>Genome-scale phylogeny and comparative genomics of the fungal order Sordariales.</title>
        <authorList>
            <person name="Hensen N."/>
            <person name="Bonometti L."/>
            <person name="Westerberg I."/>
            <person name="Brannstrom I.O."/>
            <person name="Guillou S."/>
            <person name="Cros-Aarteil S."/>
            <person name="Calhoun S."/>
            <person name="Haridas S."/>
            <person name="Kuo A."/>
            <person name="Mondo S."/>
            <person name="Pangilinan J."/>
            <person name="Riley R."/>
            <person name="LaButti K."/>
            <person name="Andreopoulos B."/>
            <person name="Lipzen A."/>
            <person name="Chen C."/>
            <person name="Yan M."/>
            <person name="Daum C."/>
            <person name="Ng V."/>
            <person name="Clum A."/>
            <person name="Steindorff A."/>
            <person name="Ohm R.A."/>
            <person name="Martin F."/>
            <person name="Silar P."/>
            <person name="Natvig D.O."/>
            <person name="Lalanne C."/>
            <person name="Gautier V."/>
            <person name="Ament-Velasquez S.L."/>
            <person name="Kruys A."/>
            <person name="Hutchinson M.I."/>
            <person name="Powell A.J."/>
            <person name="Barry K."/>
            <person name="Miller A.N."/>
            <person name="Grigoriev I.V."/>
            <person name="Debuchy R."/>
            <person name="Gladieux P."/>
            <person name="Hiltunen Thoren M."/>
            <person name="Johannesson H."/>
        </authorList>
    </citation>
    <scope>NUCLEOTIDE SEQUENCE</scope>
    <source>
        <strain evidence="1">CBS 123565</strain>
    </source>
</reference>
<evidence type="ECO:0000313" key="2">
    <source>
        <dbReference type="Proteomes" id="UP001304895"/>
    </source>
</evidence>
<keyword evidence="2" id="KW-1185">Reference proteome</keyword>
<name>A0AAN6UH26_9PEZI</name>
<evidence type="ECO:0000313" key="1">
    <source>
        <dbReference type="EMBL" id="KAK4131536.1"/>
    </source>
</evidence>
<dbReference type="AlphaFoldDB" id="A0AAN6UH26"/>
<proteinExistence type="predicted"/>
<sequence length="54" mass="6061">MEFVQCAERQGTNVQCDPVRKEWARDSANYCSRHLVKPDAPVKCIAANGPIVEE</sequence>
<protein>
    <submittedName>
        <fullName evidence="1">Uncharacterized protein</fullName>
    </submittedName>
</protein>
<dbReference type="Proteomes" id="UP001304895">
    <property type="component" value="Unassembled WGS sequence"/>
</dbReference>
<organism evidence="1 2">
    <name type="scientific">Trichocladium antarcticum</name>
    <dbReference type="NCBI Taxonomy" id="1450529"/>
    <lineage>
        <taxon>Eukaryota</taxon>
        <taxon>Fungi</taxon>
        <taxon>Dikarya</taxon>
        <taxon>Ascomycota</taxon>
        <taxon>Pezizomycotina</taxon>
        <taxon>Sordariomycetes</taxon>
        <taxon>Sordariomycetidae</taxon>
        <taxon>Sordariales</taxon>
        <taxon>Chaetomiaceae</taxon>
        <taxon>Trichocladium</taxon>
    </lineage>
</organism>
<reference evidence="1" key="2">
    <citation type="submission" date="2023-05" db="EMBL/GenBank/DDBJ databases">
        <authorList>
            <consortium name="Lawrence Berkeley National Laboratory"/>
            <person name="Steindorff A."/>
            <person name="Hensen N."/>
            <person name="Bonometti L."/>
            <person name="Westerberg I."/>
            <person name="Brannstrom I.O."/>
            <person name="Guillou S."/>
            <person name="Cros-Aarteil S."/>
            <person name="Calhoun S."/>
            <person name="Haridas S."/>
            <person name="Kuo A."/>
            <person name="Mondo S."/>
            <person name="Pangilinan J."/>
            <person name="Riley R."/>
            <person name="Labutti K."/>
            <person name="Andreopoulos B."/>
            <person name="Lipzen A."/>
            <person name="Chen C."/>
            <person name="Yanf M."/>
            <person name="Daum C."/>
            <person name="Ng V."/>
            <person name="Clum A."/>
            <person name="Ohm R."/>
            <person name="Martin F."/>
            <person name="Silar P."/>
            <person name="Natvig D."/>
            <person name="Lalanne C."/>
            <person name="Gautier V."/>
            <person name="Ament-Velasquez S.L."/>
            <person name="Kruys A."/>
            <person name="Hutchinson M.I."/>
            <person name="Powell A.J."/>
            <person name="Barry K."/>
            <person name="Miller A.N."/>
            <person name="Grigoriev I.V."/>
            <person name="Debuchy R."/>
            <person name="Gladieux P."/>
            <person name="Thoren M.H."/>
            <person name="Johannesson H."/>
        </authorList>
    </citation>
    <scope>NUCLEOTIDE SEQUENCE</scope>
    <source>
        <strain evidence="1">CBS 123565</strain>
    </source>
</reference>
<dbReference type="EMBL" id="MU853423">
    <property type="protein sequence ID" value="KAK4131536.1"/>
    <property type="molecule type" value="Genomic_DNA"/>
</dbReference>
<gene>
    <name evidence="1" type="ORF">BT67DRAFT_387747</name>
</gene>
<comment type="caution">
    <text evidence="1">The sequence shown here is derived from an EMBL/GenBank/DDBJ whole genome shotgun (WGS) entry which is preliminary data.</text>
</comment>
<accession>A0AAN6UH26</accession>